<reference evidence="2" key="1">
    <citation type="journal article" date="2019" name="Int. J. Syst. Evol. Microbiol.">
        <title>The Global Catalogue of Microorganisms (GCM) 10K type strain sequencing project: providing services to taxonomists for standard genome sequencing and annotation.</title>
        <authorList>
            <consortium name="The Broad Institute Genomics Platform"/>
            <consortium name="The Broad Institute Genome Sequencing Center for Infectious Disease"/>
            <person name="Wu L."/>
            <person name="Ma J."/>
        </authorList>
    </citation>
    <scope>NUCLEOTIDE SEQUENCE [LARGE SCALE GENOMIC DNA]</scope>
    <source>
        <strain evidence="2">KCTC 12907</strain>
    </source>
</reference>
<dbReference type="GO" id="GO:0004151">
    <property type="term" value="F:dihydroorotase activity"/>
    <property type="evidence" value="ECO:0007669"/>
    <property type="project" value="UniProtKB-EC"/>
</dbReference>
<dbReference type="Pfam" id="PF22647">
    <property type="entry name" value="EF_0837-like_N"/>
    <property type="match status" value="1"/>
</dbReference>
<dbReference type="EC" id="3.5.2.3" evidence="1"/>
<evidence type="ECO:0000313" key="2">
    <source>
        <dbReference type="Proteomes" id="UP001596378"/>
    </source>
</evidence>
<dbReference type="Gene3D" id="3.20.20.140">
    <property type="entry name" value="Metal-dependent hydrolases"/>
    <property type="match status" value="1"/>
</dbReference>
<dbReference type="PANTHER" id="PTHR42717:SF1">
    <property type="entry name" value="IMIDAZOLONEPROPIONASE AND RELATED AMIDOHYDROLASES"/>
    <property type="match status" value="1"/>
</dbReference>
<proteinExistence type="predicted"/>
<keyword evidence="1" id="KW-0378">Hydrolase</keyword>
<gene>
    <name evidence="1" type="ORF">ACFQMJ_15635</name>
</gene>
<dbReference type="InterPro" id="IPR032466">
    <property type="entry name" value="Metal_Hydrolase"/>
</dbReference>
<sequence length="384" mass="41494">MTTLLPNRNRVIALQRLVWRNLRRPDESLVDIAVENGIIAEISPAGTRGEPGEGTDCEGRLYVSSGWIDLHVHAFPEFEPYGDEIDEIGVKQGVAVVVDAGSCGADRIGELLSAGKNAATRLFAFLNISRIGLSRIDELSRLEWIDPALAARAASEHPDSIVGFKARISRSVVGSSGLIPLQMARKLSDDTGLPLMVHIGSGPPDIREIVPLLSDGDVLTHCFHGKKNGLFDEAGQPLGVLRDALKRGVRLDVGHGTASFSFRTAEAAGRAGIRPHTISTDIYRGNRSNGPVYSLANVMTKFLHLGYSLEEVVSSVTDRAASWLGKPELGRIRVGDPANLTLFSIENGRTTLIDSEGEERIAHTRIEPRGVVTGGQFLKCEVRT</sequence>
<dbReference type="EMBL" id="JBHTAI010000009">
    <property type="protein sequence ID" value="MFC7149957.1"/>
    <property type="molecule type" value="Genomic_DNA"/>
</dbReference>
<dbReference type="NCBIfam" id="NF006689">
    <property type="entry name" value="PRK09237.1"/>
    <property type="match status" value="1"/>
</dbReference>
<name>A0ABW2FCD1_9BACL</name>
<dbReference type="InterPro" id="IPR011059">
    <property type="entry name" value="Metal-dep_hydrolase_composite"/>
</dbReference>
<dbReference type="InterPro" id="IPR020043">
    <property type="entry name" value="Deacetylase_Atu3266-like"/>
</dbReference>
<protein>
    <submittedName>
        <fullName evidence="1">Amidohydrolase/deacetylase family metallohydrolase</fullName>
        <ecNumber evidence="1">3.5.2.3</ecNumber>
    </submittedName>
</protein>
<dbReference type="InterPro" id="IPR047601">
    <property type="entry name" value="EF_0837-like"/>
</dbReference>
<organism evidence="1 2">
    <name type="scientific">Cohnella cellulosilytica</name>
    <dbReference type="NCBI Taxonomy" id="986710"/>
    <lineage>
        <taxon>Bacteria</taxon>
        <taxon>Bacillati</taxon>
        <taxon>Bacillota</taxon>
        <taxon>Bacilli</taxon>
        <taxon>Bacillales</taxon>
        <taxon>Paenibacillaceae</taxon>
        <taxon>Cohnella</taxon>
    </lineage>
</organism>
<keyword evidence="2" id="KW-1185">Reference proteome</keyword>
<dbReference type="PANTHER" id="PTHR42717">
    <property type="entry name" value="DIHYDROOROTASE-RELATED"/>
    <property type="match status" value="1"/>
</dbReference>
<dbReference type="NCBIfam" id="TIGR03583">
    <property type="entry name" value="EF_0837"/>
    <property type="match status" value="1"/>
</dbReference>
<dbReference type="Proteomes" id="UP001596378">
    <property type="component" value="Unassembled WGS sequence"/>
</dbReference>
<dbReference type="Gene3D" id="2.30.40.10">
    <property type="entry name" value="Urease, subunit C, domain 1"/>
    <property type="match status" value="1"/>
</dbReference>
<dbReference type="SUPFAM" id="SSF51338">
    <property type="entry name" value="Composite domain of metallo-dependent hydrolases"/>
    <property type="match status" value="1"/>
</dbReference>
<dbReference type="PIRSF" id="PIRSF039004">
    <property type="entry name" value="ADE_EF_0837"/>
    <property type="match status" value="1"/>
</dbReference>
<dbReference type="SUPFAM" id="SSF51556">
    <property type="entry name" value="Metallo-dependent hydrolases"/>
    <property type="match status" value="1"/>
</dbReference>
<accession>A0ABW2FCD1</accession>
<comment type="caution">
    <text evidence="1">The sequence shown here is derived from an EMBL/GenBank/DDBJ whole genome shotgun (WGS) entry which is preliminary data.</text>
</comment>
<dbReference type="RefSeq" id="WP_378046360.1">
    <property type="nucleotide sequence ID" value="NZ_JBHMDN010000010.1"/>
</dbReference>
<evidence type="ECO:0000313" key="1">
    <source>
        <dbReference type="EMBL" id="MFC7149957.1"/>
    </source>
</evidence>